<evidence type="ECO:0000313" key="2">
    <source>
        <dbReference type="Proteomes" id="UP000674938"/>
    </source>
</evidence>
<organism evidence="1 2">
    <name type="scientific">Vagococcus allomyrinae</name>
    <dbReference type="NCBI Taxonomy" id="2794353"/>
    <lineage>
        <taxon>Bacteria</taxon>
        <taxon>Bacillati</taxon>
        <taxon>Bacillota</taxon>
        <taxon>Bacilli</taxon>
        <taxon>Lactobacillales</taxon>
        <taxon>Enterococcaceae</taxon>
        <taxon>Vagococcus</taxon>
    </lineage>
</organism>
<accession>A0A940PB65</accession>
<dbReference type="RefSeq" id="WP_209526219.1">
    <property type="nucleotide sequence ID" value="NZ_JAEEGA010000004.1"/>
</dbReference>
<gene>
    <name evidence="1" type="ORF">I6N95_07285</name>
</gene>
<keyword evidence="2" id="KW-1185">Reference proteome</keyword>
<name>A0A940PB65_9ENTE</name>
<dbReference type="EMBL" id="JAEEGA010000004">
    <property type="protein sequence ID" value="MBP1040803.1"/>
    <property type="molecule type" value="Genomic_DNA"/>
</dbReference>
<dbReference type="AlphaFoldDB" id="A0A940PB65"/>
<reference evidence="1" key="1">
    <citation type="submission" date="2020-12" db="EMBL/GenBank/DDBJ databases">
        <title>Vagococcus allomyrinae sp. nov. and Enterococcus lavae sp. nov., isolated from the larvae of Allomyrina dichotoma.</title>
        <authorList>
            <person name="Lee S.D."/>
        </authorList>
    </citation>
    <scope>NUCLEOTIDE SEQUENCE</scope>
    <source>
        <strain evidence="1">BWB3-3</strain>
    </source>
</reference>
<protein>
    <submittedName>
        <fullName evidence="1">Uncharacterized protein</fullName>
    </submittedName>
</protein>
<dbReference type="Proteomes" id="UP000674938">
    <property type="component" value="Unassembled WGS sequence"/>
</dbReference>
<comment type="caution">
    <text evidence="1">The sequence shown here is derived from an EMBL/GenBank/DDBJ whole genome shotgun (WGS) entry which is preliminary data.</text>
</comment>
<evidence type="ECO:0000313" key="1">
    <source>
        <dbReference type="EMBL" id="MBP1040803.1"/>
    </source>
</evidence>
<sequence length="51" mass="5708">MEIFDLEGKKIYKTASPGTGVVTAELIADTKYQVIIKVEEAEYGHFAFDCH</sequence>
<proteinExistence type="predicted"/>